<evidence type="ECO:0000256" key="1">
    <source>
        <dbReference type="ARBA" id="ARBA00004651"/>
    </source>
</evidence>
<comment type="caution">
    <text evidence="9">The sequence shown here is derived from an EMBL/GenBank/DDBJ whole genome shotgun (WGS) entry which is preliminary data.</text>
</comment>
<feature type="transmembrane region" description="Helical" evidence="6">
    <location>
        <begin position="456"/>
        <end position="477"/>
    </location>
</feature>
<feature type="signal peptide" evidence="7">
    <location>
        <begin position="1"/>
        <end position="20"/>
    </location>
</feature>
<sequence length="821" mass="90642">MARRPLCLACLLLMLAMAMADLLGMPLIRGNPLPKSVSEYLKKHPGTTICGEVERCAESENSKSVYLKNVYFIYQSKKIPIKNVRVFLKNQETFSKAKSVANVRSSVKGRSSVNADKGLGDKCGVSVDTDKDVLYKGMMVRVKGRLEEIQGKRNPGEFDSRQYYACQHIYYVMKKAVIKEKSSSYSVYGQFLVDLQQYLGDILCQAAGKEGEVLKAIVLGDKTGLEDETKLRYQMGGILHILAISGLHISIIGMGFYRFLKKCYLGNWTAGMIALVFMIQYGMMTGGSVSVMRAVCMFLMAAGARILGRIYDLPTALVASAVLILLESPAYLYSSGFLLSFSAVFGAGIIYPYLEKKADKRGKKENRKTENRKTVNRKVKAVCKKGTAMFLASLGVQLTMLPVSLYFFGEVSVAGLMLNLLVIPSVAVVLVSGLAGMLVGCFWMTGAKILIFPGKFLLWLYEMLCGAAGSLSIGNLRIPVTWVAGQPKLWQIGLYYMILGTILFLYSQKSKWRTGSKEKYEEMPLRMIKISGIVYRIASAAGIVVSLLVIRVWPSAYLQITCLDVGQGDGIAIQTPEGKNYLIDGGSSSKTSTGRYQMLPFLKSRGISRIDGIFISHVDEDHISGVREILELQAQGLTSVYVSSLYLPKWQDPPENWNNLEKLGRQAGTQIHTVKRGDILQSGKMKLCFLAPEDGAKGENVNEDGMVIQLEYAKFSGLFTGDIGEKTEKELLPYLKDVDFLKVGHHGSKYSTSSVFLEKIKPENGVISCSETNTYGHPSSETIQRLREHGCEVAYTMISGAVTVYTDGKHVKMEGFLSSEL</sequence>
<dbReference type="Gene3D" id="3.60.15.10">
    <property type="entry name" value="Ribonuclease Z/Hydroxyacylglutathione hydrolase-like"/>
    <property type="match status" value="1"/>
</dbReference>
<protein>
    <submittedName>
        <fullName evidence="9">DNA internalization-related competence protein ComEC/Rec2</fullName>
    </submittedName>
</protein>
<evidence type="ECO:0000256" key="4">
    <source>
        <dbReference type="ARBA" id="ARBA00022989"/>
    </source>
</evidence>
<keyword evidence="3 6" id="KW-0812">Transmembrane</keyword>
<dbReference type="NCBIfam" id="TIGR00361">
    <property type="entry name" value="ComEC_Rec2"/>
    <property type="match status" value="1"/>
</dbReference>
<gene>
    <name evidence="9" type="ORF">OCV61_08005</name>
</gene>
<evidence type="ECO:0000313" key="10">
    <source>
        <dbReference type="Proteomes" id="UP001652409"/>
    </source>
</evidence>
<dbReference type="EMBL" id="JAOQJL010000013">
    <property type="protein sequence ID" value="MCU6765356.1"/>
    <property type="molecule type" value="Genomic_DNA"/>
</dbReference>
<feature type="transmembrane region" description="Helical" evidence="6">
    <location>
        <begin position="237"/>
        <end position="257"/>
    </location>
</feature>
<evidence type="ECO:0000256" key="3">
    <source>
        <dbReference type="ARBA" id="ARBA00022692"/>
    </source>
</evidence>
<dbReference type="CDD" id="cd07731">
    <property type="entry name" value="ComA-like_MBL-fold"/>
    <property type="match status" value="1"/>
</dbReference>
<dbReference type="SMART" id="SM00849">
    <property type="entry name" value="Lactamase_B"/>
    <property type="match status" value="1"/>
</dbReference>
<keyword evidence="5 6" id="KW-0472">Membrane</keyword>
<organism evidence="9 10">
    <name type="scientific">Blautia ammoniilytica</name>
    <dbReference type="NCBI Taxonomy" id="2981782"/>
    <lineage>
        <taxon>Bacteria</taxon>
        <taxon>Bacillati</taxon>
        <taxon>Bacillota</taxon>
        <taxon>Clostridia</taxon>
        <taxon>Lachnospirales</taxon>
        <taxon>Lachnospiraceae</taxon>
        <taxon>Blautia</taxon>
    </lineage>
</organism>
<dbReference type="NCBIfam" id="TIGR00360">
    <property type="entry name" value="ComEC_N-term"/>
    <property type="match status" value="1"/>
</dbReference>
<evidence type="ECO:0000313" key="9">
    <source>
        <dbReference type="EMBL" id="MCU6765356.1"/>
    </source>
</evidence>
<keyword evidence="10" id="KW-1185">Reference proteome</keyword>
<feature type="transmembrane region" description="Helical" evidence="6">
    <location>
        <begin position="533"/>
        <end position="553"/>
    </location>
</feature>
<dbReference type="Pfam" id="PF00753">
    <property type="entry name" value="Lactamase_B"/>
    <property type="match status" value="1"/>
</dbReference>
<reference evidence="9 10" key="1">
    <citation type="journal article" date="2021" name="ISME Commun">
        <title>Automated analysis of genomic sequences facilitates high-throughput and comprehensive description of bacteria.</title>
        <authorList>
            <person name="Hitch T.C.A."/>
        </authorList>
    </citation>
    <scope>NUCLEOTIDE SEQUENCE [LARGE SCALE GENOMIC DNA]</scope>
    <source>
        <strain evidence="9 10">Sanger_23</strain>
    </source>
</reference>
<feature type="transmembrane region" description="Helical" evidence="6">
    <location>
        <begin position="337"/>
        <end position="354"/>
    </location>
</feature>
<evidence type="ECO:0000256" key="6">
    <source>
        <dbReference type="SAM" id="Phobius"/>
    </source>
</evidence>
<evidence type="ECO:0000256" key="2">
    <source>
        <dbReference type="ARBA" id="ARBA00022475"/>
    </source>
</evidence>
<dbReference type="InterPro" id="IPR001279">
    <property type="entry name" value="Metallo-B-lactamas"/>
</dbReference>
<accession>A0ABT2TUA4</accession>
<dbReference type="Proteomes" id="UP001652409">
    <property type="component" value="Unassembled WGS sequence"/>
</dbReference>
<dbReference type="InterPro" id="IPR035681">
    <property type="entry name" value="ComA-like_MBL"/>
</dbReference>
<dbReference type="Pfam" id="PF03772">
    <property type="entry name" value="Competence"/>
    <property type="match status" value="1"/>
</dbReference>
<evidence type="ECO:0000256" key="5">
    <source>
        <dbReference type="ARBA" id="ARBA00023136"/>
    </source>
</evidence>
<dbReference type="InterPro" id="IPR004797">
    <property type="entry name" value="Competence_ComEC/Rec2"/>
</dbReference>
<feature type="transmembrane region" description="Helical" evidence="6">
    <location>
        <begin position="489"/>
        <end position="507"/>
    </location>
</feature>
<feature type="domain" description="Metallo-beta-lactamase" evidence="8">
    <location>
        <begin position="567"/>
        <end position="771"/>
    </location>
</feature>
<evidence type="ECO:0000256" key="7">
    <source>
        <dbReference type="SAM" id="SignalP"/>
    </source>
</evidence>
<dbReference type="PANTHER" id="PTHR30619:SF1">
    <property type="entry name" value="RECOMBINATION PROTEIN 2"/>
    <property type="match status" value="1"/>
</dbReference>
<feature type="transmembrane region" description="Helical" evidence="6">
    <location>
        <begin position="420"/>
        <end position="444"/>
    </location>
</feature>
<dbReference type="PANTHER" id="PTHR30619">
    <property type="entry name" value="DNA INTERNALIZATION/COMPETENCE PROTEIN COMEC/REC2"/>
    <property type="match status" value="1"/>
</dbReference>
<name>A0ABT2TUA4_9FIRM</name>
<proteinExistence type="predicted"/>
<dbReference type="InterPro" id="IPR052159">
    <property type="entry name" value="Competence_DNA_uptake"/>
</dbReference>
<dbReference type="InterPro" id="IPR004477">
    <property type="entry name" value="ComEC_N"/>
</dbReference>
<evidence type="ECO:0000259" key="8">
    <source>
        <dbReference type="SMART" id="SM00849"/>
    </source>
</evidence>
<feature type="transmembrane region" description="Helical" evidence="6">
    <location>
        <begin position="387"/>
        <end position="408"/>
    </location>
</feature>
<keyword evidence="2" id="KW-1003">Cell membrane</keyword>
<keyword evidence="4 6" id="KW-1133">Transmembrane helix</keyword>
<dbReference type="InterPro" id="IPR036866">
    <property type="entry name" value="RibonucZ/Hydroxyglut_hydro"/>
</dbReference>
<feature type="chain" id="PRO_5046153717" evidence="7">
    <location>
        <begin position="21"/>
        <end position="821"/>
    </location>
</feature>
<dbReference type="RefSeq" id="WP_158421388.1">
    <property type="nucleotide sequence ID" value="NZ_JAOQJL010000013.1"/>
</dbReference>
<comment type="subcellular location">
    <subcellularLocation>
        <location evidence="1">Cell membrane</location>
        <topology evidence="1">Multi-pass membrane protein</topology>
    </subcellularLocation>
</comment>
<dbReference type="Pfam" id="PF13567">
    <property type="entry name" value="DUF4131"/>
    <property type="match status" value="1"/>
</dbReference>
<dbReference type="SUPFAM" id="SSF56281">
    <property type="entry name" value="Metallo-hydrolase/oxidoreductase"/>
    <property type="match status" value="1"/>
</dbReference>
<dbReference type="InterPro" id="IPR025405">
    <property type="entry name" value="DUF4131"/>
</dbReference>
<keyword evidence="7" id="KW-0732">Signal</keyword>